<reference evidence="1 2" key="1">
    <citation type="journal article" date="2015" name="Int. J. Syst. Evol. Microbiol.">
        <title>Carboxylicivirga linearis sp. nov., isolated from a sea cucumber culture pond.</title>
        <authorList>
            <person name="Wang F.Q."/>
            <person name="Zhou Y.X."/>
            <person name="Lin X.Z."/>
            <person name="Chen G.J."/>
            <person name="Du Z.J."/>
        </authorList>
    </citation>
    <scope>NUCLEOTIDE SEQUENCE [LARGE SCALE GENOMIC DNA]</scope>
    <source>
        <strain evidence="1 2">FB218</strain>
    </source>
</reference>
<proteinExistence type="predicted"/>
<dbReference type="Proteomes" id="UP000708576">
    <property type="component" value="Unassembled WGS sequence"/>
</dbReference>
<evidence type="ECO:0000313" key="2">
    <source>
        <dbReference type="Proteomes" id="UP000708576"/>
    </source>
</evidence>
<comment type="caution">
    <text evidence="1">The sequence shown here is derived from an EMBL/GenBank/DDBJ whole genome shotgun (WGS) entry which is preliminary data.</text>
</comment>
<protein>
    <recommendedName>
        <fullName evidence="3">Bacteriocin</fullName>
    </recommendedName>
</protein>
<accession>A0ABS5JPK8</accession>
<dbReference type="EMBL" id="JAGUCO010000001">
    <property type="protein sequence ID" value="MBS2096785.1"/>
    <property type="molecule type" value="Genomic_DNA"/>
</dbReference>
<sequence>MEKFNLELENTHLIELSNSDLVNIDGGRRKIWVALGYALSWITDMSPEAAEAWQNSMP</sequence>
<dbReference type="RefSeq" id="WP_212212208.1">
    <property type="nucleotide sequence ID" value="NZ_JAGUCO010000001.1"/>
</dbReference>
<evidence type="ECO:0000313" key="1">
    <source>
        <dbReference type="EMBL" id="MBS2096785.1"/>
    </source>
</evidence>
<gene>
    <name evidence="1" type="ORF">KEM10_00760</name>
</gene>
<keyword evidence="2" id="KW-1185">Reference proteome</keyword>
<organism evidence="1 2">
    <name type="scientific">Carboxylicivirga linearis</name>
    <dbReference type="NCBI Taxonomy" id="1628157"/>
    <lineage>
        <taxon>Bacteria</taxon>
        <taxon>Pseudomonadati</taxon>
        <taxon>Bacteroidota</taxon>
        <taxon>Bacteroidia</taxon>
        <taxon>Marinilabiliales</taxon>
        <taxon>Marinilabiliaceae</taxon>
        <taxon>Carboxylicivirga</taxon>
    </lineage>
</organism>
<evidence type="ECO:0008006" key="3">
    <source>
        <dbReference type="Google" id="ProtNLM"/>
    </source>
</evidence>
<name>A0ABS5JPK8_9BACT</name>